<evidence type="ECO:0000256" key="4">
    <source>
        <dbReference type="ARBA" id="ARBA00023040"/>
    </source>
</evidence>
<evidence type="ECO:0000256" key="1">
    <source>
        <dbReference type="ARBA" id="ARBA00004141"/>
    </source>
</evidence>
<dbReference type="PANTHER" id="PTHR10489">
    <property type="entry name" value="CELL ADHESION MOLECULE"/>
    <property type="match status" value="1"/>
</dbReference>
<feature type="domain" description="G-protein coupled receptors family 1 profile" evidence="10">
    <location>
        <begin position="67"/>
        <end position="204"/>
    </location>
</feature>
<keyword evidence="3 9" id="KW-1133">Transmembrane helix</keyword>
<dbReference type="Pfam" id="PF00001">
    <property type="entry name" value="7tm_1"/>
    <property type="match status" value="1"/>
</dbReference>
<evidence type="ECO:0000313" key="12">
    <source>
        <dbReference type="Proteomes" id="UP001176940"/>
    </source>
</evidence>
<evidence type="ECO:0000256" key="2">
    <source>
        <dbReference type="ARBA" id="ARBA00022692"/>
    </source>
</evidence>
<sequence>MHHRHSPAVMANESLMGDYYHDYDENKTNYDYDYYDNETEGRLQELPHTHWILPTLYSIFFLVGFFGNMVVITVVSKRSSRRADTFILNLAVSDLLFVLTLPLWASALAQGRHWIFGAFLCQASVFVIAVTRCASSLLMAVMSVDRYVAVIKGKKMHPLRTRSCSIGTCCGIWGTSILVGCPTLVIGILTLAILPVRTPSHRSV</sequence>
<accession>A0ABN9LNX4</accession>
<gene>
    <name evidence="11" type="ORF">RIMI_LOCUS11444007</name>
</gene>
<evidence type="ECO:0000256" key="8">
    <source>
        <dbReference type="RuleBase" id="RU000688"/>
    </source>
</evidence>
<dbReference type="InterPro" id="IPR050119">
    <property type="entry name" value="CCR1-9-like"/>
</dbReference>
<dbReference type="InterPro" id="IPR000276">
    <property type="entry name" value="GPCR_Rhodpsn"/>
</dbReference>
<dbReference type="PROSITE" id="PS00237">
    <property type="entry name" value="G_PROTEIN_RECEP_F1_1"/>
    <property type="match status" value="1"/>
</dbReference>
<feature type="transmembrane region" description="Helical" evidence="9">
    <location>
        <begin position="51"/>
        <end position="75"/>
    </location>
</feature>
<feature type="transmembrane region" description="Helical" evidence="9">
    <location>
        <begin position="87"/>
        <end position="108"/>
    </location>
</feature>
<comment type="similarity">
    <text evidence="8">Belongs to the G-protein coupled receptor 1 family.</text>
</comment>
<evidence type="ECO:0000256" key="6">
    <source>
        <dbReference type="ARBA" id="ARBA00023170"/>
    </source>
</evidence>
<evidence type="ECO:0000256" key="3">
    <source>
        <dbReference type="ARBA" id="ARBA00022989"/>
    </source>
</evidence>
<keyword evidence="6 8" id="KW-0675">Receptor</keyword>
<evidence type="ECO:0000256" key="7">
    <source>
        <dbReference type="ARBA" id="ARBA00023224"/>
    </source>
</evidence>
<organism evidence="11 12">
    <name type="scientific">Ranitomeya imitator</name>
    <name type="common">mimic poison frog</name>
    <dbReference type="NCBI Taxonomy" id="111125"/>
    <lineage>
        <taxon>Eukaryota</taxon>
        <taxon>Metazoa</taxon>
        <taxon>Chordata</taxon>
        <taxon>Craniata</taxon>
        <taxon>Vertebrata</taxon>
        <taxon>Euteleostomi</taxon>
        <taxon>Amphibia</taxon>
        <taxon>Batrachia</taxon>
        <taxon>Anura</taxon>
        <taxon>Neobatrachia</taxon>
        <taxon>Hyloidea</taxon>
        <taxon>Dendrobatidae</taxon>
        <taxon>Dendrobatinae</taxon>
        <taxon>Ranitomeya</taxon>
    </lineage>
</organism>
<evidence type="ECO:0000259" key="10">
    <source>
        <dbReference type="PROSITE" id="PS50262"/>
    </source>
</evidence>
<dbReference type="PROSITE" id="PS50262">
    <property type="entry name" value="G_PROTEIN_RECEP_F1_2"/>
    <property type="match status" value="1"/>
</dbReference>
<feature type="transmembrane region" description="Helical" evidence="9">
    <location>
        <begin position="114"/>
        <end position="144"/>
    </location>
</feature>
<keyword evidence="2 8" id="KW-0812">Transmembrane</keyword>
<keyword evidence="5 9" id="KW-0472">Membrane</keyword>
<name>A0ABN9LNX4_9NEOB</name>
<keyword evidence="4 8" id="KW-0297">G-protein coupled receptor</keyword>
<dbReference type="SUPFAM" id="SSF81321">
    <property type="entry name" value="Family A G protein-coupled receptor-like"/>
    <property type="match status" value="1"/>
</dbReference>
<dbReference type="Proteomes" id="UP001176940">
    <property type="component" value="Unassembled WGS sequence"/>
</dbReference>
<evidence type="ECO:0000256" key="5">
    <source>
        <dbReference type="ARBA" id="ARBA00023136"/>
    </source>
</evidence>
<comment type="caution">
    <text evidence="11">The sequence shown here is derived from an EMBL/GenBank/DDBJ whole genome shotgun (WGS) entry which is preliminary data.</text>
</comment>
<evidence type="ECO:0000256" key="9">
    <source>
        <dbReference type="SAM" id="Phobius"/>
    </source>
</evidence>
<evidence type="ECO:0000313" key="11">
    <source>
        <dbReference type="EMBL" id="CAJ0946800.1"/>
    </source>
</evidence>
<dbReference type="EMBL" id="CAUEEQ010025897">
    <property type="protein sequence ID" value="CAJ0946800.1"/>
    <property type="molecule type" value="Genomic_DNA"/>
</dbReference>
<dbReference type="PRINTS" id="PR00237">
    <property type="entry name" value="GPCRRHODOPSN"/>
</dbReference>
<reference evidence="11" key="1">
    <citation type="submission" date="2023-07" db="EMBL/GenBank/DDBJ databases">
        <authorList>
            <person name="Stuckert A."/>
        </authorList>
    </citation>
    <scope>NUCLEOTIDE SEQUENCE</scope>
</reference>
<dbReference type="InterPro" id="IPR017452">
    <property type="entry name" value="GPCR_Rhodpsn_7TM"/>
</dbReference>
<proteinExistence type="inferred from homology"/>
<dbReference type="PANTHER" id="PTHR10489:SF954">
    <property type="entry name" value="G PROTEIN-COUPLED RECEPTOR 25"/>
    <property type="match status" value="1"/>
</dbReference>
<dbReference type="Gene3D" id="1.20.1070.10">
    <property type="entry name" value="Rhodopsin 7-helix transmembrane proteins"/>
    <property type="match status" value="1"/>
</dbReference>
<feature type="transmembrane region" description="Helical" evidence="9">
    <location>
        <begin position="165"/>
        <end position="194"/>
    </location>
</feature>
<keyword evidence="7 8" id="KW-0807">Transducer</keyword>
<keyword evidence="12" id="KW-1185">Reference proteome</keyword>
<protein>
    <recommendedName>
        <fullName evidence="10">G-protein coupled receptors family 1 profile domain-containing protein</fullName>
    </recommendedName>
</protein>
<comment type="subcellular location">
    <subcellularLocation>
        <location evidence="1">Membrane</location>
        <topology evidence="1">Multi-pass membrane protein</topology>
    </subcellularLocation>
</comment>